<name>A0A6J4KPI9_9BACT</name>
<organism evidence="4">
    <name type="scientific">uncultured Gemmatimonadota bacterium</name>
    <dbReference type="NCBI Taxonomy" id="203437"/>
    <lineage>
        <taxon>Bacteria</taxon>
        <taxon>Pseudomonadati</taxon>
        <taxon>Gemmatimonadota</taxon>
        <taxon>environmental samples</taxon>
    </lineage>
</organism>
<sequence length="399" mass="43382">MRRPSIVVYLLLLLTLTGAAPPASGESPVSGRLAHGASDPQAEPAQVQVSIAKWVVGQVIGWGAGKVMDAAVDRILLATKARDAEINLDQLSRDPAVSGVDRQELRQLAGQMGNIATLLRRNELGDAQVRARIRQMQAELSGMQRRIDVLDRRISALEQEQKRQMRVLVNHEGRIQRLESVVANHDGRLTRVEDIVYPDSNRYLRHDAYLAAGMLYANSAKLGNDAAVGFEVTGQYNFSQYFGAFGGAQIAPLKASDVEGMPSGSAVSWEGFNAHLGGVVSMAPPRQPVSLQIGLGGGISQTKLLYFAPGTDRTQSEYADELGSSSNVYMLLKADLGVAPPAFEFEPVVSVGYMTFFEDMTYTDDAISSNAGRALWYASVGLRWRAYLRGRPEATATRR</sequence>
<keyword evidence="3" id="KW-0732">Signal</keyword>
<keyword evidence="1" id="KW-0175">Coiled coil</keyword>
<feature type="coiled-coil region" evidence="1">
    <location>
        <begin position="133"/>
        <end position="160"/>
    </location>
</feature>
<evidence type="ECO:0000256" key="1">
    <source>
        <dbReference type="SAM" id="Coils"/>
    </source>
</evidence>
<protein>
    <submittedName>
        <fullName evidence="4">Uncharacterized protein</fullName>
    </submittedName>
</protein>
<evidence type="ECO:0000313" key="4">
    <source>
        <dbReference type="EMBL" id="CAA9308520.1"/>
    </source>
</evidence>
<feature type="signal peptide" evidence="3">
    <location>
        <begin position="1"/>
        <end position="19"/>
    </location>
</feature>
<reference evidence="4" key="1">
    <citation type="submission" date="2020-02" db="EMBL/GenBank/DDBJ databases">
        <authorList>
            <person name="Meier V. D."/>
        </authorList>
    </citation>
    <scope>NUCLEOTIDE SEQUENCE</scope>
    <source>
        <strain evidence="4">AVDCRST_MAG68</strain>
    </source>
</reference>
<feature type="region of interest" description="Disordered" evidence="2">
    <location>
        <begin position="21"/>
        <end position="40"/>
    </location>
</feature>
<evidence type="ECO:0000256" key="3">
    <source>
        <dbReference type="SAM" id="SignalP"/>
    </source>
</evidence>
<proteinExistence type="predicted"/>
<dbReference type="AlphaFoldDB" id="A0A6J4KPI9"/>
<evidence type="ECO:0000256" key="2">
    <source>
        <dbReference type="SAM" id="MobiDB-lite"/>
    </source>
</evidence>
<dbReference type="EMBL" id="CADCTW010000061">
    <property type="protein sequence ID" value="CAA9308520.1"/>
    <property type="molecule type" value="Genomic_DNA"/>
</dbReference>
<feature type="chain" id="PRO_5027027829" evidence="3">
    <location>
        <begin position="20"/>
        <end position="399"/>
    </location>
</feature>
<gene>
    <name evidence="4" type="ORF">AVDCRST_MAG68-1056</name>
</gene>
<accession>A0A6J4KPI9</accession>